<evidence type="ECO:0000313" key="2">
    <source>
        <dbReference type="Proteomes" id="UP000011518"/>
    </source>
</evidence>
<evidence type="ECO:0000313" key="1">
    <source>
        <dbReference type="EMBL" id="ELW68840.1"/>
    </source>
</evidence>
<dbReference type="Proteomes" id="UP000011518">
    <property type="component" value="Unassembled WGS sequence"/>
</dbReference>
<dbReference type="AlphaFoldDB" id="L9L0U5"/>
<name>L9L0U5_TUPCH</name>
<keyword evidence="2" id="KW-1185">Reference proteome</keyword>
<dbReference type="InParanoid" id="L9L0U5"/>
<accession>L9L0U5</accession>
<sequence>MAGSAAAQSGWTQQVYLMGHGCLSVTRVQHCSRALPTFSGQADHLPVCCKTSTPSCSCLFCFPESQRKTEGLATIAQGSELKYREWMAVEKSRQYHVTLDQYPNLDFYKASGPALLLEISTELEGHTLPP</sequence>
<protein>
    <submittedName>
        <fullName evidence="1">Uncharacterized protein</fullName>
    </submittedName>
</protein>
<reference evidence="2" key="1">
    <citation type="submission" date="2012-07" db="EMBL/GenBank/DDBJ databases">
        <title>Genome of the Chinese tree shrew, a rising model animal genetically related to primates.</title>
        <authorList>
            <person name="Zhang G."/>
            <person name="Fan Y."/>
            <person name="Yao Y."/>
            <person name="Huang Z."/>
        </authorList>
    </citation>
    <scope>NUCLEOTIDE SEQUENCE [LARGE SCALE GENOMIC DNA]</scope>
</reference>
<dbReference type="EMBL" id="KB320557">
    <property type="protein sequence ID" value="ELW68840.1"/>
    <property type="molecule type" value="Genomic_DNA"/>
</dbReference>
<reference evidence="2" key="2">
    <citation type="journal article" date="2013" name="Nat. Commun.">
        <title>Genome of the Chinese tree shrew.</title>
        <authorList>
            <person name="Fan Y."/>
            <person name="Huang Z.Y."/>
            <person name="Cao C.C."/>
            <person name="Chen C.S."/>
            <person name="Chen Y.X."/>
            <person name="Fan D.D."/>
            <person name="He J."/>
            <person name="Hou H.L."/>
            <person name="Hu L."/>
            <person name="Hu X.T."/>
            <person name="Jiang X.T."/>
            <person name="Lai R."/>
            <person name="Lang Y.S."/>
            <person name="Liang B."/>
            <person name="Liao S.G."/>
            <person name="Mu D."/>
            <person name="Ma Y.Y."/>
            <person name="Niu Y.Y."/>
            <person name="Sun X.Q."/>
            <person name="Xia J.Q."/>
            <person name="Xiao J."/>
            <person name="Xiong Z.Q."/>
            <person name="Xu L."/>
            <person name="Yang L."/>
            <person name="Zhang Y."/>
            <person name="Zhao W."/>
            <person name="Zhao X.D."/>
            <person name="Zheng Y.T."/>
            <person name="Zhou J.M."/>
            <person name="Zhu Y.B."/>
            <person name="Zhang G.J."/>
            <person name="Wang J."/>
            <person name="Yao Y.G."/>
        </authorList>
    </citation>
    <scope>NUCLEOTIDE SEQUENCE [LARGE SCALE GENOMIC DNA]</scope>
</reference>
<proteinExistence type="predicted"/>
<organism evidence="1 2">
    <name type="scientific">Tupaia chinensis</name>
    <name type="common">Chinese tree shrew</name>
    <name type="synonym">Tupaia belangeri chinensis</name>
    <dbReference type="NCBI Taxonomy" id="246437"/>
    <lineage>
        <taxon>Eukaryota</taxon>
        <taxon>Metazoa</taxon>
        <taxon>Chordata</taxon>
        <taxon>Craniata</taxon>
        <taxon>Vertebrata</taxon>
        <taxon>Euteleostomi</taxon>
        <taxon>Mammalia</taxon>
        <taxon>Eutheria</taxon>
        <taxon>Euarchontoglires</taxon>
        <taxon>Scandentia</taxon>
        <taxon>Tupaiidae</taxon>
        <taxon>Tupaia</taxon>
    </lineage>
</organism>
<gene>
    <name evidence="1" type="ORF">TREES_T100005165</name>
</gene>